<feature type="region of interest" description="Disordered" evidence="1">
    <location>
        <begin position="1"/>
        <end position="124"/>
    </location>
</feature>
<gene>
    <name evidence="2" type="ORF">EURHEDRAFT_408676</name>
</gene>
<dbReference type="EMBL" id="KK088413">
    <property type="protein sequence ID" value="EYE98344.1"/>
    <property type="molecule type" value="Genomic_DNA"/>
</dbReference>
<dbReference type="OrthoDB" id="4357148at2759"/>
<keyword evidence="3" id="KW-1185">Reference proteome</keyword>
<protein>
    <recommendedName>
        <fullName evidence="4">Histone chaperone domain-containing protein</fullName>
    </recommendedName>
</protein>
<reference evidence="3" key="1">
    <citation type="journal article" date="2014" name="Nat. Commun.">
        <title>Genomic adaptations of the halophilic Dead Sea filamentous fungus Eurotium rubrum.</title>
        <authorList>
            <person name="Kis-Papo T."/>
            <person name="Weig A.R."/>
            <person name="Riley R."/>
            <person name="Persoh D."/>
            <person name="Salamov A."/>
            <person name="Sun H."/>
            <person name="Lipzen A."/>
            <person name="Wasser S.P."/>
            <person name="Rambold G."/>
            <person name="Grigoriev I.V."/>
            <person name="Nevo E."/>
        </authorList>
    </citation>
    <scope>NUCLEOTIDE SEQUENCE [LARGE SCALE GENOMIC DNA]</scope>
    <source>
        <strain evidence="3">CBS 135680</strain>
    </source>
</reference>
<dbReference type="GeneID" id="63696010"/>
<evidence type="ECO:0000313" key="3">
    <source>
        <dbReference type="Proteomes" id="UP000019804"/>
    </source>
</evidence>
<dbReference type="AlphaFoldDB" id="A0A017SNY9"/>
<proteinExistence type="predicted"/>
<sequence>MSNRLEREAEDLYEAQNDASPVAGNVYDSSYISDTRPELRDQLPVQADQADYDDPVQPPYSNSNEQLEEDEKEAINKSNILKGDRTRHAKPQSANRYNEGPGEDDLPDYVRYGTSGVSGTKRLS</sequence>
<dbReference type="RefSeq" id="XP_040642032.1">
    <property type="nucleotide sequence ID" value="XM_040780886.1"/>
</dbReference>
<organism evidence="2 3">
    <name type="scientific">Aspergillus ruber (strain CBS 135680)</name>
    <dbReference type="NCBI Taxonomy" id="1388766"/>
    <lineage>
        <taxon>Eukaryota</taxon>
        <taxon>Fungi</taxon>
        <taxon>Dikarya</taxon>
        <taxon>Ascomycota</taxon>
        <taxon>Pezizomycotina</taxon>
        <taxon>Eurotiomycetes</taxon>
        <taxon>Eurotiomycetidae</taxon>
        <taxon>Eurotiales</taxon>
        <taxon>Aspergillaceae</taxon>
        <taxon>Aspergillus</taxon>
        <taxon>Aspergillus subgen. Aspergillus</taxon>
    </lineage>
</organism>
<name>A0A017SNY9_ASPRC</name>
<dbReference type="Proteomes" id="UP000019804">
    <property type="component" value="Unassembled WGS sequence"/>
</dbReference>
<evidence type="ECO:0000256" key="1">
    <source>
        <dbReference type="SAM" id="MobiDB-lite"/>
    </source>
</evidence>
<evidence type="ECO:0008006" key="4">
    <source>
        <dbReference type="Google" id="ProtNLM"/>
    </source>
</evidence>
<dbReference type="HOGENOM" id="CLU_139257_0_0_1"/>
<accession>A0A017SNY9</accession>
<evidence type="ECO:0000313" key="2">
    <source>
        <dbReference type="EMBL" id="EYE98344.1"/>
    </source>
</evidence>